<organism evidence="15">
    <name type="scientific">Thermosporothrix sp. COM3</name>
    <dbReference type="NCBI Taxonomy" id="2490863"/>
    <lineage>
        <taxon>Bacteria</taxon>
        <taxon>Bacillati</taxon>
        <taxon>Chloroflexota</taxon>
        <taxon>Ktedonobacteria</taxon>
        <taxon>Ktedonobacterales</taxon>
        <taxon>Thermosporotrichaceae</taxon>
        <taxon>Thermosporothrix</taxon>
    </lineage>
</organism>
<feature type="binding site" evidence="13">
    <location>
        <position position="244"/>
    </location>
    <ligand>
        <name>Zn(2+)</name>
        <dbReference type="ChEBI" id="CHEBI:29105"/>
    </ligand>
</feature>
<keyword evidence="10 13" id="KW-0648">Protein biosynthesis</keyword>
<dbReference type="Pfam" id="PF01406">
    <property type="entry name" value="tRNA-synt_1e"/>
    <property type="match status" value="1"/>
</dbReference>
<keyword evidence="9 13" id="KW-0067">ATP-binding</keyword>
<proteinExistence type="inferred from homology"/>
<comment type="catalytic activity">
    <reaction evidence="12 13">
        <text>tRNA(Cys) + L-cysteine + ATP = L-cysteinyl-tRNA(Cys) + AMP + diphosphate</text>
        <dbReference type="Rhea" id="RHEA:17773"/>
        <dbReference type="Rhea" id="RHEA-COMP:9661"/>
        <dbReference type="Rhea" id="RHEA-COMP:9679"/>
        <dbReference type="ChEBI" id="CHEBI:30616"/>
        <dbReference type="ChEBI" id="CHEBI:33019"/>
        <dbReference type="ChEBI" id="CHEBI:35235"/>
        <dbReference type="ChEBI" id="CHEBI:78442"/>
        <dbReference type="ChEBI" id="CHEBI:78517"/>
        <dbReference type="ChEBI" id="CHEBI:456215"/>
        <dbReference type="EC" id="6.1.1.16"/>
    </reaction>
</comment>
<dbReference type="PANTHER" id="PTHR10890">
    <property type="entry name" value="CYSTEINYL-TRNA SYNTHETASE"/>
    <property type="match status" value="1"/>
</dbReference>
<dbReference type="AlphaFoldDB" id="A0A455SW50"/>
<evidence type="ECO:0000256" key="13">
    <source>
        <dbReference type="HAMAP-Rule" id="MF_00041"/>
    </source>
</evidence>
<sequence>MKLFNTLSQAKEIFTPLEDNLVRMYVCGVTPYDTTHLGHAFTYVTFDTLKRYLEFKGYTVRYVQNVTDIDDDILRKSREVGMAWDELGRKETERYLRDMDMLNVKRPDVYARATEEIPGVIEVIKGLIERGLAYVNEGCVFYSVQKDPDFGELARAIGLNNYESMLNVANERGNYPDDQRKKDPLDFVLWQAQAPGEPAWESPWGPGRPGWHIECSSMILHHLGPQIDIHGGGADLAFPHHTCEIAQSEHYTGKHPFVRFWMHVGMVYQDGEKMSKSLGNLTLISDLLKEYSADTIRLTLLSHHYRQPWECYPADLRASEKIDTLFQRLRALVGKQPEGENLALREQFVAAMDDDFNTPRAIETLHTAATDALAASDHATGAEVLRLATVLGLCV</sequence>
<keyword evidence="11 13" id="KW-0030">Aminoacyl-tRNA synthetase</keyword>
<feature type="short sequence motif" description="'KMSKS' region" evidence="13">
    <location>
        <begin position="273"/>
        <end position="277"/>
    </location>
</feature>
<dbReference type="GO" id="GO:0005524">
    <property type="term" value="F:ATP binding"/>
    <property type="evidence" value="ECO:0007669"/>
    <property type="project" value="UniProtKB-UniRule"/>
</dbReference>
<evidence type="ECO:0000313" key="15">
    <source>
        <dbReference type="EMBL" id="BBH90305.1"/>
    </source>
</evidence>
<dbReference type="InterPro" id="IPR015273">
    <property type="entry name" value="Cys-tRNA-synt_Ia_DALR"/>
</dbReference>
<evidence type="ECO:0000256" key="3">
    <source>
        <dbReference type="ARBA" id="ARBA00011245"/>
    </source>
</evidence>
<dbReference type="NCBIfam" id="TIGR00435">
    <property type="entry name" value="cysS"/>
    <property type="match status" value="1"/>
</dbReference>
<dbReference type="EC" id="6.1.1.16" evidence="13"/>
<evidence type="ECO:0000256" key="1">
    <source>
        <dbReference type="ARBA" id="ARBA00004496"/>
    </source>
</evidence>
<keyword evidence="8 13" id="KW-0862">Zinc</keyword>
<comment type="cofactor">
    <cofactor evidence="13">
        <name>Zn(2+)</name>
        <dbReference type="ChEBI" id="CHEBI:29105"/>
    </cofactor>
    <text evidence="13">Binds 1 zinc ion per subunit.</text>
</comment>
<dbReference type="GO" id="GO:0006423">
    <property type="term" value="P:cysteinyl-tRNA aminoacylation"/>
    <property type="evidence" value="ECO:0007669"/>
    <property type="project" value="UniProtKB-UniRule"/>
</dbReference>
<evidence type="ECO:0000256" key="11">
    <source>
        <dbReference type="ARBA" id="ARBA00023146"/>
    </source>
</evidence>
<dbReference type="InterPro" id="IPR032678">
    <property type="entry name" value="tRNA-synt_1_cat_dom"/>
</dbReference>
<evidence type="ECO:0000256" key="8">
    <source>
        <dbReference type="ARBA" id="ARBA00022833"/>
    </source>
</evidence>
<dbReference type="PRINTS" id="PR00983">
    <property type="entry name" value="TRNASYNTHCYS"/>
</dbReference>
<evidence type="ECO:0000256" key="9">
    <source>
        <dbReference type="ARBA" id="ARBA00022840"/>
    </source>
</evidence>
<feature type="binding site" evidence="13">
    <location>
        <position position="240"/>
    </location>
    <ligand>
        <name>Zn(2+)</name>
        <dbReference type="ChEBI" id="CHEBI:29105"/>
    </ligand>
</feature>
<dbReference type="GO" id="GO:0004817">
    <property type="term" value="F:cysteine-tRNA ligase activity"/>
    <property type="evidence" value="ECO:0007669"/>
    <property type="project" value="UniProtKB-UniRule"/>
</dbReference>
<name>A0A455SW50_9CHLR</name>
<dbReference type="EMBL" id="AP019376">
    <property type="protein sequence ID" value="BBH90305.1"/>
    <property type="molecule type" value="Genomic_DNA"/>
</dbReference>
<evidence type="ECO:0000256" key="6">
    <source>
        <dbReference type="ARBA" id="ARBA00022723"/>
    </source>
</evidence>
<dbReference type="InterPro" id="IPR014729">
    <property type="entry name" value="Rossmann-like_a/b/a_fold"/>
</dbReference>
<dbReference type="Gene3D" id="3.40.50.620">
    <property type="entry name" value="HUPs"/>
    <property type="match status" value="1"/>
</dbReference>
<evidence type="ECO:0000256" key="5">
    <source>
        <dbReference type="ARBA" id="ARBA00022598"/>
    </source>
</evidence>
<feature type="binding site" evidence="13">
    <location>
        <position position="215"/>
    </location>
    <ligand>
        <name>Zn(2+)</name>
        <dbReference type="ChEBI" id="CHEBI:29105"/>
    </ligand>
</feature>
<evidence type="ECO:0000256" key="7">
    <source>
        <dbReference type="ARBA" id="ARBA00022741"/>
    </source>
</evidence>
<keyword evidence="5 13" id="KW-0436">Ligase</keyword>
<comment type="subunit">
    <text evidence="3 13">Monomer.</text>
</comment>
<dbReference type="SUPFAM" id="SSF47323">
    <property type="entry name" value="Anticodon-binding domain of a subclass of class I aminoacyl-tRNA synthetases"/>
    <property type="match status" value="1"/>
</dbReference>
<evidence type="ECO:0000256" key="4">
    <source>
        <dbReference type="ARBA" id="ARBA00022490"/>
    </source>
</evidence>
<evidence type="ECO:0000259" key="14">
    <source>
        <dbReference type="SMART" id="SM00840"/>
    </source>
</evidence>
<dbReference type="Pfam" id="PF09190">
    <property type="entry name" value="DALR_2"/>
    <property type="match status" value="1"/>
</dbReference>
<dbReference type="SMART" id="SM00840">
    <property type="entry name" value="DALR_2"/>
    <property type="match status" value="1"/>
</dbReference>
<dbReference type="PANTHER" id="PTHR10890:SF3">
    <property type="entry name" value="CYSTEINE--TRNA LIGASE, CYTOPLASMIC"/>
    <property type="match status" value="1"/>
</dbReference>
<accession>A0A455SW50</accession>
<evidence type="ECO:0000256" key="10">
    <source>
        <dbReference type="ARBA" id="ARBA00022917"/>
    </source>
</evidence>
<dbReference type="CDD" id="cd00672">
    <property type="entry name" value="CysRS_core"/>
    <property type="match status" value="1"/>
</dbReference>
<feature type="domain" description="Cysteinyl-tRNA synthetase class Ia DALR" evidence="14">
    <location>
        <begin position="347"/>
        <end position="393"/>
    </location>
</feature>
<protein>
    <recommendedName>
        <fullName evidence="13">Cysteine--tRNA ligase</fullName>
        <ecNumber evidence="13">6.1.1.16</ecNumber>
    </recommendedName>
    <alternativeName>
        <fullName evidence="13">Cysteinyl-tRNA synthetase</fullName>
        <shortName evidence="13">CysRS</shortName>
    </alternativeName>
</protein>
<dbReference type="GO" id="GO:0008270">
    <property type="term" value="F:zinc ion binding"/>
    <property type="evidence" value="ECO:0007669"/>
    <property type="project" value="UniProtKB-UniRule"/>
</dbReference>
<gene>
    <name evidence="15" type="primary">cysS_2</name>
    <name evidence="13" type="synonym">cysS</name>
    <name evidence="15" type="ORF">KTC_50560</name>
</gene>
<feature type="binding site" evidence="13">
    <location>
        <position position="27"/>
    </location>
    <ligand>
        <name>Zn(2+)</name>
        <dbReference type="ChEBI" id="CHEBI:29105"/>
    </ligand>
</feature>
<dbReference type="HAMAP" id="MF_00041">
    <property type="entry name" value="Cys_tRNA_synth"/>
    <property type="match status" value="1"/>
</dbReference>
<evidence type="ECO:0000256" key="12">
    <source>
        <dbReference type="ARBA" id="ARBA00047398"/>
    </source>
</evidence>
<keyword evidence="6 13" id="KW-0479">Metal-binding</keyword>
<reference evidence="15" key="1">
    <citation type="submission" date="2018-12" db="EMBL/GenBank/DDBJ databases">
        <title>Novel natural products biosynthetic potential of the class Ktedonobacteria.</title>
        <authorList>
            <person name="Zheng Y."/>
            <person name="Saitou A."/>
            <person name="Wang C.M."/>
            <person name="Toyoda A."/>
            <person name="Minakuchi Y."/>
            <person name="Sekiguchi Y."/>
            <person name="Ueda K."/>
            <person name="Takano H."/>
            <person name="Sakai Y."/>
            <person name="Yokota A."/>
            <person name="Yabe S."/>
        </authorList>
    </citation>
    <scope>NUCLEOTIDE SEQUENCE</scope>
    <source>
        <strain evidence="15">COM3</strain>
    </source>
</reference>
<feature type="binding site" evidence="13">
    <location>
        <position position="276"/>
    </location>
    <ligand>
        <name>ATP</name>
        <dbReference type="ChEBI" id="CHEBI:30616"/>
    </ligand>
</feature>
<dbReference type="Gene3D" id="1.20.120.640">
    <property type="entry name" value="Anticodon-binding domain of a subclass of class I aminoacyl-tRNA synthetases"/>
    <property type="match status" value="1"/>
</dbReference>
<dbReference type="InterPro" id="IPR009080">
    <property type="entry name" value="tRNAsynth_Ia_anticodon-bd"/>
</dbReference>
<evidence type="ECO:0000256" key="2">
    <source>
        <dbReference type="ARBA" id="ARBA00005594"/>
    </source>
</evidence>
<keyword evidence="4 13" id="KW-0963">Cytoplasm</keyword>
<dbReference type="InterPro" id="IPR024909">
    <property type="entry name" value="Cys-tRNA/MSH_ligase"/>
</dbReference>
<dbReference type="SUPFAM" id="SSF52374">
    <property type="entry name" value="Nucleotidylyl transferase"/>
    <property type="match status" value="1"/>
</dbReference>
<keyword evidence="7 13" id="KW-0547">Nucleotide-binding</keyword>
<feature type="short sequence motif" description="'HIGH' region" evidence="13">
    <location>
        <begin position="29"/>
        <end position="39"/>
    </location>
</feature>
<dbReference type="InterPro" id="IPR015803">
    <property type="entry name" value="Cys-tRNA-ligase"/>
</dbReference>
<comment type="similarity">
    <text evidence="2 13">Belongs to the class-I aminoacyl-tRNA synthetase family.</text>
</comment>
<comment type="subcellular location">
    <subcellularLocation>
        <location evidence="1 13">Cytoplasm</location>
    </subcellularLocation>
</comment>
<dbReference type="GO" id="GO:0005829">
    <property type="term" value="C:cytosol"/>
    <property type="evidence" value="ECO:0007669"/>
    <property type="project" value="TreeGrafter"/>
</dbReference>